<dbReference type="OrthoDB" id="3700at2759"/>
<keyword evidence="3" id="KW-1185">Reference proteome</keyword>
<sequence length="283" mass="29431">MSTPLSIYHPVGSVASVGARFRAASPAARVPRPAVPSATARASKNADSAGAAAARARPGRGSSLPSLARGPEPSTSGRSHRQNTVRAAATEDAPAQTSSGIPDGNLRKDASASEYAELKQTLLKTTALYGAGLTAYCTLGYGLANGLSAALGTTGGVAYLLMLQRYVDDLEPKEGWEDELYTRNLVYEPVTDVFGMIGGAFGKVGQVYSQALLQKRLLVPCAVAVFASAFNALDFPFDFNYGPVLLGFVTYKAAVLSIMYGDVKGDITRAIAGSANGEGAEER</sequence>
<reference evidence="2 3" key="1">
    <citation type="journal article" date="2009" name="Science">
        <title>Green evolution and dynamic adaptations revealed by genomes of the marine picoeukaryotes Micromonas.</title>
        <authorList>
            <person name="Worden A.Z."/>
            <person name="Lee J.H."/>
            <person name="Mock T."/>
            <person name="Rouze P."/>
            <person name="Simmons M.P."/>
            <person name="Aerts A.L."/>
            <person name="Allen A.E."/>
            <person name="Cuvelier M.L."/>
            <person name="Derelle E."/>
            <person name="Everett M.V."/>
            <person name="Foulon E."/>
            <person name="Grimwood J."/>
            <person name="Gundlach H."/>
            <person name="Henrissat B."/>
            <person name="Napoli C."/>
            <person name="McDonald S.M."/>
            <person name="Parker M.S."/>
            <person name="Rombauts S."/>
            <person name="Salamov A."/>
            <person name="Von Dassow P."/>
            <person name="Badger J.H."/>
            <person name="Coutinho P.M."/>
            <person name="Demir E."/>
            <person name="Dubchak I."/>
            <person name="Gentemann C."/>
            <person name="Eikrem W."/>
            <person name="Gready J.E."/>
            <person name="John U."/>
            <person name="Lanier W."/>
            <person name="Lindquist E.A."/>
            <person name="Lucas S."/>
            <person name="Mayer K.F."/>
            <person name="Moreau H."/>
            <person name="Not F."/>
            <person name="Otillar R."/>
            <person name="Panaud O."/>
            <person name="Pangilinan J."/>
            <person name="Paulsen I."/>
            <person name="Piegu B."/>
            <person name="Poliakov A."/>
            <person name="Robbens S."/>
            <person name="Schmutz J."/>
            <person name="Toulza E."/>
            <person name="Wyss T."/>
            <person name="Zelensky A."/>
            <person name="Zhou K."/>
            <person name="Armbrust E.V."/>
            <person name="Bhattacharya D."/>
            <person name="Goodenough U.W."/>
            <person name="Van de Peer Y."/>
            <person name="Grigoriev I.V."/>
        </authorList>
    </citation>
    <scope>NUCLEOTIDE SEQUENCE [LARGE SCALE GENOMIC DNA]</scope>
    <source>
        <strain evidence="3">RCC299 / NOUM17</strain>
    </source>
</reference>
<feature type="compositionally biased region" description="Low complexity" evidence="1">
    <location>
        <begin position="22"/>
        <end position="63"/>
    </location>
</feature>
<protein>
    <submittedName>
        <fullName evidence="2">Uncharacterized protein</fullName>
    </submittedName>
</protein>
<organism evidence="2 3">
    <name type="scientific">Micromonas commoda (strain RCC299 / NOUM17 / CCMP2709)</name>
    <name type="common">Picoplanktonic green alga</name>
    <dbReference type="NCBI Taxonomy" id="296587"/>
    <lineage>
        <taxon>Eukaryota</taxon>
        <taxon>Viridiplantae</taxon>
        <taxon>Chlorophyta</taxon>
        <taxon>Mamiellophyceae</taxon>
        <taxon>Mamiellales</taxon>
        <taxon>Mamiellaceae</taxon>
        <taxon>Micromonas</taxon>
    </lineage>
</organism>
<name>C1FI44_MICCC</name>
<dbReference type="PANTHER" id="PTHR34118:SF6">
    <property type="entry name" value="PROTEIN CONSERVED ONLY IN THE GREEN LINEAGE 160, CHLOROPLASTIC"/>
    <property type="match status" value="1"/>
</dbReference>
<feature type="region of interest" description="Disordered" evidence="1">
    <location>
        <begin position="22"/>
        <end position="107"/>
    </location>
</feature>
<evidence type="ECO:0000256" key="1">
    <source>
        <dbReference type="SAM" id="MobiDB-lite"/>
    </source>
</evidence>
<evidence type="ECO:0000313" key="3">
    <source>
        <dbReference type="Proteomes" id="UP000002009"/>
    </source>
</evidence>
<proteinExistence type="predicted"/>
<accession>C1FI44</accession>
<dbReference type="AlphaFoldDB" id="C1FI44"/>
<dbReference type="eggNOG" id="ENOG502R2ZH">
    <property type="taxonomic scope" value="Eukaryota"/>
</dbReference>
<dbReference type="InParanoid" id="C1FI44"/>
<gene>
    <name evidence="2" type="ORF">MICPUN_61749</name>
</gene>
<dbReference type="KEGG" id="mis:MICPUN_61749"/>
<evidence type="ECO:0000313" key="2">
    <source>
        <dbReference type="EMBL" id="ACO69929.1"/>
    </source>
</evidence>
<dbReference type="EMBL" id="CP001576">
    <property type="protein sequence ID" value="ACO69929.1"/>
    <property type="molecule type" value="Genomic_DNA"/>
</dbReference>
<dbReference type="Proteomes" id="UP000002009">
    <property type="component" value="Chromosome 10"/>
</dbReference>
<dbReference type="GeneID" id="8246948"/>
<dbReference type="PANTHER" id="PTHR34118">
    <property type="entry name" value="NF-KAPPA-B INHIBITOR-LIKE PROTEIN-RELATED"/>
    <property type="match status" value="1"/>
</dbReference>
<dbReference type="RefSeq" id="XP_002508671.1">
    <property type="nucleotide sequence ID" value="XM_002508625.1"/>
</dbReference>